<dbReference type="InterPro" id="IPR017523">
    <property type="entry name" value="Rv3268"/>
</dbReference>
<protein>
    <submittedName>
        <fullName evidence="1">TIGR03089 family protein</fullName>
    </submittedName>
</protein>
<dbReference type="EMBL" id="JBFBLL010000003">
    <property type="protein sequence ID" value="MEV8157807.1"/>
    <property type="molecule type" value="Genomic_DNA"/>
</dbReference>
<accession>A0ABV3KBP8</accession>
<evidence type="ECO:0000313" key="2">
    <source>
        <dbReference type="Proteomes" id="UP001553031"/>
    </source>
</evidence>
<dbReference type="NCBIfam" id="TIGR03089">
    <property type="entry name" value="TIGR03089 family protein"/>
    <property type="match status" value="1"/>
</dbReference>
<proteinExistence type="predicted"/>
<comment type="caution">
    <text evidence="1">The sequence shown here is derived from an EMBL/GenBank/DDBJ whole genome shotgun (WGS) entry which is preliminary data.</text>
</comment>
<dbReference type="SUPFAM" id="SSF56801">
    <property type="entry name" value="Acetyl-CoA synthetase-like"/>
    <property type="match status" value="1"/>
</dbReference>
<dbReference type="Proteomes" id="UP001553031">
    <property type="component" value="Unassembled WGS sequence"/>
</dbReference>
<keyword evidence="2" id="KW-1185">Reference proteome</keyword>
<sequence>MGRTPNDLAGALAAVSERPTPALVWRDGPERVELSGRVLVNWVEKSAGLLVDELDVASGDTVRISPAPHWRLVVLSLAALRVGARIEFAADADAVLHARLEGHDDDAVAGTELVVATPALAFACSDPLPGDAVDFCAEVRAQPDTYTGFEEPDPSAEALPSGATHGQLLSRALETASPEAVGTVFLPLDDGWGETTLLSTLGIVARGGAVLLAAGPQDATEDVLTQERATQL</sequence>
<dbReference type="RefSeq" id="WP_144942373.1">
    <property type="nucleotide sequence ID" value="NZ_BAAARF010000012.1"/>
</dbReference>
<gene>
    <name evidence="1" type="ORF">AB0O96_06320</name>
</gene>
<name>A0ABV3KBP8_9MICC</name>
<evidence type="ECO:0000313" key="1">
    <source>
        <dbReference type="EMBL" id="MEV8157807.1"/>
    </source>
</evidence>
<organism evidence="1 2">
    <name type="scientific">Kocuria salsicia</name>
    <dbReference type="NCBI Taxonomy" id="664639"/>
    <lineage>
        <taxon>Bacteria</taxon>
        <taxon>Bacillati</taxon>
        <taxon>Actinomycetota</taxon>
        <taxon>Actinomycetes</taxon>
        <taxon>Micrococcales</taxon>
        <taxon>Micrococcaceae</taxon>
        <taxon>Kocuria</taxon>
    </lineage>
</organism>
<reference evidence="1 2" key="1">
    <citation type="submission" date="2024-06" db="EMBL/GenBank/DDBJ databases">
        <title>The Natural Products Discovery Center: Release of the First 8490 Sequenced Strains for Exploring Actinobacteria Biosynthetic Diversity.</title>
        <authorList>
            <person name="Kalkreuter E."/>
            <person name="Kautsar S.A."/>
            <person name="Yang D."/>
            <person name="Bader C.D."/>
            <person name="Teijaro C.N."/>
            <person name="Fluegel L."/>
            <person name="Davis C.M."/>
            <person name="Simpson J.R."/>
            <person name="Lauterbach L."/>
            <person name="Steele A.D."/>
            <person name="Gui C."/>
            <person name="Meng S."/>
            <person name="Li G."/>
            <person name="Viehrig K."/>
            <person name="Ye F."/>
            <person name="Su P."/>
            <person name="Kiefer A.F."/>
            <person name="Nichols A."/>
            <person name="Cepeda A.J."/>
            <person name="Yan W."/>
            <person name="Fan B."/>
            <person name="Jiang Y."/>
            <person name="Adhikari A."/>
            <person name="Zheng C.-J."/>
            <person name="Schuster L."/>
            <person name="Cowan T.M."/>
            <person name="Smanski M.J."/>
            <person name="Chevrette M.G."/>
            <person name="De Carvalho L.P.S."/>
            <person name="Shen B."/>
        </authorList>
    </citation>
    <scope>NUCLEOTIDE SEQUENCE [LARGE SCALE GENOMIC DNA]</scope>
    <source>
        <strain evidence="1 2">NPDC079179</strain>
    </source>
</reference>